<protein>
    <submittedName>
        <fullName evidence="1">Uncharacterized protein</fullName>
    </submittedName>
</protein>
<feature type="non-terminal residue" evidence="1">
    <location>
        <position position="91"/>
    </location>
</feature>
<proteinExistence type="predicted"/>
<dbReference type="OMA" id="EAYFMEE"/>
<accession>A0A087UWP7</accession>
<dbReference type="EMBL" id="KK122037">
    <property type="protein sequence ID" value="KFM81786.1"/>
    <property type="molecule type" value="Genomic_DNA"/>
</dbReference>
<dbReference type="AlphaFoldDB" id="A0A087UWP7"/>
<gene>
    <name evidence="1" type="ORF">X975_24267</name>
</gene>
<dbReference type="Proteomes" id="UP000054359">
    <property type="component" value="Unassembled WGS sequence"/>
</dbReference>
<dbReference type="OrthoDB" id="2013775at2759"/>
<evidence type="ECO:0000313" key="2">
    <source>
        <dbReference type="Proteomes" id="UP000054359"/>
    </source>
</evidence>
<reference evidence="1 2" key="1">
    <citation type="submission" date="2013-11" db="EMBL/GenBank/DDBJ databases">
        <title>Genome sequencing of Stegodyphus mimosarum.</title>
        <authorList>
            <person name="Bechsgaard J."/>
        </authorList>
    </citation>
    <scope>NUCLEOTIDE SEQUENCE [LARGE SCALE GENOMIC DNA]</scope>
</reference>
<evidence type="ECO:0000313" key="1">
    <source>
        <dbReference type="EMBL" id="KFM81786.1"/>
    </source>
</evidence>
<sequence length="91" mass="10439">MLDAYYAEELPLCPPSLEILPCTCDGPQSFLIFHCDRITEVQSISRAARSISYFRSFGKFSLTNSRISSIESNILGYIQFEYIFLRKNTIT</sequence>
<organism evidence="1 2">
    <name type="scientific">Stegodyphus mimosarum</name>
    <name type="common">African social velvet spider</name>
    <dbReference type="NCBI Taxonomy" id="407821"/>
    <lineage>
        <taxon>Eukaryota</taxon>
        <taxon>Metazoa</taxon>
        <taxon>Ecdysozoa</taxon>
        <taxon>Arthropoda</taxon>
        <taxon>Chelicerata</taxon>
        <taxon>Arachnida</taxon>
        <taxon>Araneae</taxon>
        <taxon>Araneomorphae</taxon>
        <taxon>Entelegynae</taxon>
        <taxon>Eresoidea</taxon>
        <taxon>Eresidae</taxon>
        <taxon>Stegodyphus</taxon>
    </lineage>
</organism>
<keyword evidence="2" id="KW-1185">Reference proteome</keyword>
<name>A0A087UWP7_STEMI</name>